<dbReference type="EC" id="3.4.23.36" evidence="9"/>
<keyword evidence="4 9" id="KW-0812">Transmembrane</keyword>
<evidence type="ECO:0000256" key="4">
    <source>
        <dbReference type="ARBA" id="ARBA00022692"/>
    </source>
</evidence>
<dbReference type="AlphaFoldDB" id="A0ABD4JKL4"/>
<comment type="similarity">
    <text evidence="1 9 10">Belongs to the peptidase A8 family.</text>
</comment>
<name>A0ABD4JKL4_9BACT</name>
<keyword evidence="6 9" id="KW-0378">Hydrolase</keyword>
<keyword evidence="5 9" id="KW-0064">Aspartyl protease</keyword>
<comment type="catalytic activity">
    <reaction evidence="9">
        <text>Release of signal peptides from bacterial membrane prolipoproteins. Hydrolyzes -Xaa-Yaa-Zaa-|-(S,diacylglyceryl)Cys-, in which Xaa is hydrophobic (preferably Leu), and Yaa (Ala or Ser) and Zaa (Gly or Ala) have small, neutral side chains.</text>
        <dbReference type="EC" id="3.4.23.36"/>
    </reaction>
</comment>
<keyword evidence="3 9" id="KW-0645">Protease</keyword>
<feature type="active site" evidence="9">
    <location>
        <position position="128"/>
    </location>
</feature>
<dbReference type="EMBL" id="JADBHS010000021">
    <property type="protein sequence ID" value="MBE2987189.1"/>
    <property type="molecule type" value="Genomic_DNA"/>
</dbReference>
<dbReference type="PRINTS" id="PR00781">
    <property type="entry name" value="LIPOSIGPTASE"/>
</dbReference>
<keyword evidence="8 9" id="KW-0472">Membrane</keyword>
<dbReference type="InterPro" id="IPR001872">
    <property type="entry name" value="Peptidase_A8"/>
</dbReference>
<sequence>MHKILFKFLVVFVFVFLLDQAIKLAYVAGYGRYEGEFFSLILTYNFGVAFSMFSFLGENLKFIQLALLVAAFMYLLKEREILSSNTTAVGLIFGAGCSNILDRFVHGGVVDYVFWHKWFEFAVFNLADVMIDLGVVLILWHSFFAKKSKI</sequence>
<comment type="subcellular location">
    <subcellularLocation>
        <location evidence="9">Cell membrane</location>
        <topology evidence="9">Multi-pass membrane protein</topology>
    </subcellularLocation>
</comment>
<comment type="pathway">
    <text evidence="9">Protein modification; lipoprotein biosynthesis (signal peptide cleavage).</text>
</comment>
<evidence type="ECO:0000256" key="10">
    <source>
        <dbReference type="RuleBase" id="RU004181"/>
    </source>
</evidence>
<evidence type="ECO:0000313" key="12">
    <source>
        <dbReference type="Proteomes" id="UP001318760"/>
    </source>
</evidence>
<feature type="transmembrane region" description="Helical" evidence="9">
    <location>
        <begin position="81"/>
        <end position="101"/>
    </location>
</feature>
<dbReference type="GO" id="GO:0004190">
    <property type="term" value="F:aspartic-type endopeptidase activity"/>
    <property type="evidence" value="ECO:0007669"/>
    <property type="project" value="UniProtKB-UniRule"/>
</dbReference>
<proteinExistence type="inferred from homology"/>
<evidence type="ECO:0000256" key="5">
    <source>
        <dbReference type="ARBA" id="ARBA00022750"/>
    </source>
</evidence>
<dbReference type="Proteomes" id="UP001318760">
    <property type="component" value="Unassembled WGS sequence"/>
</dbReference>
<evidence type="ECO:0000256" key="9">
    <source>
        <dbReference type="HAMAP-Rule" id="MF_00161"/>
    </source>
</evidence>
<accession>A0ABD4JKL4</accession>
<organism evidence="11 12">
    <name type="scientific">Campylobacter californiensis</name>
    <dbReference type="NCBI Taxonomy" id="1032243"/>
    <lineage>
        <taxon>Bacteria</taxon>
        <taxon>Pseudomonadati</taxon>
        <taxon>Campylobacterota</taxon>
        <taxon>Epsilonproteobacteria</taxon>
        <taxon>Campylobacterales</taxon>
        <taxon>Campylobacteraceae</taxon>
        <taxon>Campylobacter</taxon>
    </lineage>
</organism>
<comment type="caution">
    <text evidence="11">The sequence shown here is derived from an EMBL/GenBank/DDBJ whole genome shotgun (WGS) entry which is preliminary data.</text>
</comment>
<evidence type="ECO:0000256" key="3">
    <source>
        <dbReference type="ARBA" id="ARBA00022670"/>
    </source>
</evidence>
<evidence type="ECO:0000256" key="8">
    <source>
        <dbReference type="ARBA" id="ARBA00023136"/>
    </source>
</evidence>
<evidence type="ECO:0000313" key="11">
    <source>
        <dbReference type="EMBL" id="MBE2987189.1"/>
    </source>
</evidence>
<comment type="function">
    <text evidence="9">This protein specifically catalyzes the removal of signal peptides from prolipoproteins.</text>
</comment>
<feature type="active site" evidence="9">
    <location>
        <position position="111"/>
    </location>
</feature>
<reference evidence="11 12" key="1">
    <citation type="submission" date="2020-10" db="EMBL/GenBank/DDBJ databases">
        <title>Campylobacter californiensis sp. nov. isolated from cattle and feral swine in California.</title>
        <authorList>
            <person name="Miller W.G."/>
        </authorList>
    </citation>
    <scope>NUCLEOTIDE SEQUENCE [LARGE SCALE GENOMIC DNA]</scope>
    <source>
        <strain evidence="11 12">RM12919</strain>
    </source>
</reference>
<evidence type="ECO:0000256" key="6">
    <source>
        <dbReference type="ARBA" id="ARBA00022801"/>
    </source>
</evidence>
<keyword evidence="11" id="KW-0449">Lipoprotein</keyword>
<protein>
    <recommendedName>
        <fullName evidence="9">Lipoprotein signal peptidase</fullName>
        <ecNumber evidence="9">3.4.23.36</ecNumber>
    </recommendedName>
    <alternativeName>
        <fullName evidence="9">Prolipoprotein signal peptidase</fullName>
    </alternativeName>
    <alternativeName>
        <fullName evidence="9">Signal peptidase II</fullName>
        <shortName evidence="9">SPase II</shortName>
    </alternativeName>
</protein>
<comment type="caution">
    <text evidence="9">Lacks conserved residue(s) required for the propagation of feature annotation.</text>
</comment>
<keyword evidence="2 9" id="KW-1003">Cell membrane</keyword>
<feature type="transmembrane region" description="Helical" evidence="9">
    <location>
        <begin position="37"/>
        <end position="60"/>
    </location>
</feature>
<keyword evidence="7 9" id="KW-1133">Transmembrane helix</keyword>
<dbReference type="NCBIfam" id="TIGR00077">
    <property type="entry name" value="lspA"/>
    <property type="match status" value="1"/>
</dbReference>
<dbReference type="GO" id="GO:0006508">
    <property type="term" value="P:proteolysis"/>
    <property type="evidence" value="ECO:0007669"/>
    <property type="project" value="UniProtKB-KW"/>
</dbReference>
<feature type="transmembrane region" description="Helical" evidence="9">
    <location>
        <begin position="121"/>
        <end position="140"/>
    </location>
</feature>
<dbReference type="PANTHER" id="PTHR33695">
    <property type="entry name" value="LIPOPROTEIN SIGNAL PEPTIDASE"/>
    <property type="match status" value="1"/>
</dbReference>
<dbReference type="GO" id="GO:0005886">
    <property type="term" value="C:plasma membrane"/>
    <property type="evidence" value="ECO:0007669"/>
    <property type="project" value="UniProtKB-SubCell"/>
</dbReference>
<dbReference type="RefSeq" id="WP_169937879.1">
    <property type="nucleotide sequence ID" value="NZ_JADBHS010000021.1"/>
</dbReference>
<dbReference type="PANTHER" id="PTHR33695:SF1">
    <property type="entry name" value="LIPOPROTEIN SIGNAL PEPTIDASE"/>
    <property type="match status" value="1"/>
</dbReference>
<dbReference type="HAMAP" id="MF_00161">
    <property type="entry name" value="LspA"/>
    <property type="match status" value="1"/>
</dbReference>
<evidence type="ECO:0000256" key="7">
    <source>
        <dbReference type="ARBA" id="ARBA00022989"/>
    </source>
</evidence>
<evidence type="ECO:0000256" key="2">
    <source>
        <dbReference type="ARBA" id="ARBA00022475"/>
    </source>
</evidence>
<dbReference type="Pfam" id="PF01252">
    <property type="entry name" value="Peptidase_A8"/>
    <property type="match status" value="1"/>
</dbReference>
<evidence type="ECO:0000256" key="1">
    <source>
        <dbReference type="ARBA" id="ARBA00006139"/>
    </source>
</evidence>
<gene>
    <name evidence="9" type="primary">lspA</name>
    <name evidence="11" type="ORF">CCAL12919_08690</name>
</gene>